<dbReference type="InterPro" id="IPR037723">
    <property type="entry name" value="C2D_Ferlin"/>
</dbReference>
<evidence type="ECO:0000256" key="1">
    <source>
        <dbReference type="ARBA" id="ARBA00004167"/>
    </source>
</evidence>
<dbReference type="InterPro" id="IPR000008">
    <property type="entry name" value="C2_dom"/>
</dbReference>
<dbReference type="InterPro" id="IPR012968">
    <property type="entry name" value="FerIin_dom"/>
</dbReference>
<dbReference type="Pfam" id="PF16165">
    <property type="entry name" value="Ferlin_C"/>
    <property type="match status" value="1"/>
</dbReference>
<dbReference type="GO" id="GO:0046872">
    <property type="term" value="F:metal ion binding"/>
    <property type="evidence" value="ECO:0007669"/>
    <property type="project" value="UniProtKB-KW"/>
</dbReference>
<evidence type="ECO:0000256" key="2">
    <source>
        <dbReference type="ARBA" id="ARBA00022692"/>
    </source>
</evidence>
<dbReference type="InterPro" id="IPR055072">
    <property type="entry name" value="Ferlin_DSRM"/>
</dbReference>
<dbReference type="Pfam" id="PF00168">
    <property type="entry name" value="C2"/>
    <property type="match status" value="5"/>
</dbReference>
<evidence type="ECO:0000256" key="8">
    <source>
        <dbReference type="SAM" id="MobiDB-lite"/>
    </source>
</evidence>
<reference evidence="11 12" key="1">
    <citation type="journal article" date="2024" name="Ann. Entomol. Soc. Am.">
        <title>Genomic analyses of the southern and eastern yellowjacket wasps (Hymenoptera: Vespidae) reveal evolutionary signatures of social life.</title>
        <authorList>
            <person name="Catto M.A."/>
            <person name="Caine P.B."/>
            <person name="Orr S.E."/>
            <person name="Hunt B.G."/>
            <person name="Goodisman M.A.D."/>
        </authorList>
    </citation>
    <scope>NUCLEOTIDE SEQUENCE [LARGE SCALE GENOMIC DNA]</scope>
    <source>
        <strain evidence="11">233</strain>
        <tissue evidence="11">Head and thorax</tissue>
    </source>
</reference>
<dbReference type="Proteomes" id="UP001607302">
    <property type="component" value="Unassembled WGS sequence"/>
</dbReference>
<dbReference type="Gene3D" id="2.60.40.150">
    <property type="entry name" value="C2 domain"/>
    <property type="match status" value="5"/>
</dbReference>
<dbReference type="PANTHER" id="PTHR12546:SF60">
    <property type="entry name" value="MISFIRE, ISOFORM F"/>
    <property type="match status" value="1"/>
</dbReference>
<accession>A0ABD2A4Z4</accession>
<dbReference type="InterPro" id="IPR037725">
    <property type="entry name" value="C2F_Ferlin"/>
</dbReference>
<feature type="domain" description="C2" evidence="10">
    <location>
        <begin position="148"/>
        <end position="274"/>
    </location>
</feature>
<dbReference type="PROSITE" id="PS50004">
    <property type="entry name" value="C2"/>
    <property type="match status" value="6"/>
</dbReference>
<gene>
    <name evidence="11" type="ORF">V1478_015130</name>
</gene>
<comment type="subcellular location">
    <subcellularLocation>
        <location evidence="1">Membrane</location>
        <topology evidence="1">Single-pass membrane protein</topology>
    </subcellularLocation>
</comment>
<dbReference type="PANTHER" id="PTHR12546">
    <property type="entry name" value="FER-1-LIKE"/>
    <property type="match status" value="1"/>
</dbReference>
<feature type="domain" description="C2" evidence="10">
    <location>
        <begin position="888"/>
        <end position="1010"/>
    </location>
</feature>
<dbReference type="InterPro" id="IPR012561">
    <property type="entry name" value="Ferlin_B-domain"/>
</dbReference>
<dbReference type="CDD" id="cd04037">
    <property type="entry name" value="C2E_Ferlin"/>
    <property type="match status" value="1"/>
</dbReference>
<keyword evidence="6 9" id="KW-1133">Transmembrane helix</keyword>
<dbReference type="SMART" id="SM01201">
    <property type="entry name" value="FerB"/>
    <property type="match status" value="1"/>
</dbReference>
<feature type="region of interest" description="Disordered" evidence="8">
    <location>
        <begin position="388"/>
        <end position="421"/>
    </location>
</feature>
<dbReference type="SMART" id="SM00239">
    <property type="entry name" value="C2"/>
    <property type="match status" value="5"/>
</dbReference>
<dbReference type="Pfam" id="PF08150">
    <property type="entry name" value="FerB"/>
    <property type="match status" value="1"/>
</dbReference>
<dbReference type="GO" id="GO:0016020">
    <property type="term" value="C:membrane"/>
    <property type="evidence" value="ECO:0007669"/>
    <property type="project" value="UniProtKB-SubCell"/>
</dbReference>
<dbReference type="CDD" id="cd04017">
    <property type="entry name" value="C2D_Ferlin"/>
    <property type="match status" value="1"/>
</dbReference>
<evidence type="ECO:0000256" key="7">
    <source>
        <dbReference type="ARBA" id="ARBA00023136"/>
    </source>
</evidence>
<evidence type="ECO:0000256" key="3">
    <source>
        <dbReference type="ARBA" id="ARBA00022723"/>
    </source>
</evidence>
<dbReference type="InterPro" id="IPR035892">
    <property type="entry name" value="C2_domain_sf"/>
</dbReference>
<dbReference type="EMBL" id="JAUDFV010000155">
    <property type="protein sequence ID" value="KAL2715432.1"/>
    <property type="molecule type" value="Genomic_DNA"/>
</dbReference>
<dbReference type="CDD" id="cd08374">
    <property type="entry name" value="C2F_Ferlin"/>
    <property type="match status" value="1"/>
</dbReference>
<evidence type="ECO:0000313" key="12">
    <source>
        <dbReference type="Proteomes" id="UP001607302"/>
    </source>
</evidence>
<evidence type="ECO:0000313" key="11">
    <source>
        <dbReference type="EMBL" id="KAL2715432.1"/>
    </source>
</evidence>
<evidence type="ECO:0000256" key="9">
    <source>
        <dbReference type="SAM" id="Phobius"/>
    </source>
</evidence>
<dbReference type="InterPro" id="IPR037721">
    <property type="entry name" value="Ferlin"/>
</dbReference>
<evidence type="ECO:0000259" key="10">
    <source>
        <dbReference type="PROSITE" id="PS50004"/>
    </source>
</evidence>
<keyword evidence="12" id="KW-1185">Reference proteome</keyword>
<dbReference type="Pfam" id="PF08151">
    <property type="entry name" value="FerI"/>
    <property type="match status" value="1"/>
</dbReference>
<feature type="domain" description="C2" evidence="10">
    <location>
        <begin position="1476"/>
        <end position="1622"/>
    </location>
</feature>
<feature type="compositionally biased region" description="Acidic residues" evidence="8">
    <location>
        <begin position="390"/>
        <end position="401"/>
    </location>
</feature>
<feature type="domain" description="C2" evidence="10">
    <location>
        <begin position="680"/>
        <end position="808"/>
    </location>
</feature>
<protein>
    <submittedName>
        <fullName evidence="11">Otoferlin-like</fullName>
    </submittedName>
</protein>
<comment type="caution">
    <text evidence="11">The sequence shown here is derived from an EMBL/GenBank/DDBJ whole genome shotgun (WGS) entry which is preliminary data.</text>
</comment>
<keyword evidence="2 9" id="KW-0812">Transmembrane</keyword>
<dbReference type="InterPro" id="IPR037724">
    <property type="entry name" value="C2E_Ferlin"/>
</dbReference>
<feature type="domain" description="C2" evidence="10">
    <location>
        <begin position="1210"/>
        <end position="1330"/>
    </location>
</feature>
<evidence type="ECO:0000256" key="6">
    <source>
        <dbReference type="ARBA" id="ARBA00022989"/>
    </source>
</evidence>
<keyword evidence="5" id="KW-0106">Calcium</keyword>
<evidence type="ECO:0000256" key="4">
    <source>
        <dbReference type="ARBA" id="ARBA00022737"/>
    </source>
</evidence>
<keyword evidence="7 9" id="KW-0472">Membrane</keyword>
<feature type="transmembrane region" description="Helical" evidence="9">
    <location>
        <begin position="1720"/>
        <end position="1742"/>
    </location>
</feature>
<evidence type="ECO:0000256" key="5">
    <source>
        <dbReference type="ARBA" id="ARBA00022837"/>
    </source>
</evidence>
<dbReference type="SUPFAM" id="SSF49562">
    <property type="entry name" value="C2 domain (Calcium/lipid-binding domain, CaLB)"/>
    <property type="match status" value="6"/>
</dbReference>
<dbReference type="InterPro" id="IPR032362">
    <property type="entry name" value="Ferlin_C"/>
</dbReference>
<keyword evidence="3" id="KW-0479">Metal-binding</keyword>
<organism evidence="11 12">
    <name type="scientific">Vespula squamosa</name>
    <name type="common">Southern yellow jacket</name>
    <name type="synonym">Wasp</name>
    <dbReference type="NCBI Taxonomy" id="30214"/>
    <lineage>
        <taxon>Eukaryota</taxon>
        <taxon>Metazoa</taxon>
        <taxon>Ecdysozoa</taxon>
        <taxon>Arthropoda</taxon>
        <taxon>Hexapoda</taxon>
        <taxon>Insecta</taxon>
        <taxon>Pterygota</taxon>
        <taxon>Neoptera</taxon>
        <taxon>Endopterygota</taxon>
        <taxon>Hymenoptera</taxon>
        <taxon>Apocrita</taxon>
        <taxon>Aculeata</taxon>
        <taxon>Vespoidea</taxon>
        <taxon>Vespidae</taxon>
        <taxon>Vespinae</taxon>
        <taxon>Vespula</taxon>
    </lineage>
</organism>
<name>A0ABD2A4Z4_VESSQ</name>
<dbReference type="Pfam" id="PF22901">
    <property type="entry name" value="dsrm_Ferlin"/>
    <property type="match status" value="1"/>
</dbReference>
<dbReference type="SMART" id="SM01202">
    <property type="entry name" value="FerI"/>
    <property type="match status" value="1"/>
</dbReference>
<keyword evidence="4" id="KW-0677">Repeat</keyword>
<feature type="domain" description="C2" evidence="10">
    <location>
        <begin position="1"/>
        <end position="107"/>
    </location>
</feature>
<sequence length="1753" mass="204235">MKRSNYQVCVRIIEARHLQQLANSLVEVKLGNKKKRTNIHEGTDCPIFNEYFVFDFVGDFETFLSTRITIAVYLRNYLRRLKFYGSAIFDVEAVWEQPDHQYHHKWAMLTDPKSLSSEAKGYVKCNVSIKARGEKVRVHPELEGEDEIEGNLLLPIGGESLPFAQRAQYIFTVYRADGLPNMTSLCGFGDAGCINPYVEISFAGMKGSTRVLWRTCTPKFNQKIIFREIFPSFCRRIKITIKHRIDSCRTRTIATRAIHIHLISNYGEDGFLPMYGPSFLHFYGSNREKRNICSLSFLPFYRGRVLLSLKTEMDDPESLSKIGIETEPAAPIIEKKLWKVEEYLLFGILYDVCMIDRRRFAKKSIVFELSIGNTGNRKFSRDHCELKKDDEDDADDDDDKDEGDKNYTQKQRTGIMGKSKDFQSQTVRRATGSFDRKYNYLPLGSRKPCIYVRSWWPNFERRMFNINNLRFIINFLEKKLEEVGTLAAVKNPKAYETYNKAIRTFKSHCLHYLHTLDDDRYYGEGSGMIKLDRHRANLCSKQIDDILRRIKIDGEIPNNHYIGIAMMHAYQYLRELRGFCDDPQDNLPRVFLWMLAGSKRVAYVELPAERIIYSEESQERGVECGQCINVFPKNPRNDTVPGEMIDLCACKIELFIWLGNAKFVASCWSSIPPGYMISDRGEPIDVFPKYFEYDRSSYFQLRAHIFQGQFEPGMDASALLDPFVHVTFLGHTLSTSVIRQSLDPLWDESLMFPIVKIHGTKEHIKIMPPKIVLQVFDRDICGMKEFCGRCIAVPLVKLSTETYSPPDFLPKLEWYRFQSREDYTGSILAAFELVEVNEGEVLPNDNLYYYSHMVISHKNKYNQINVIDFQITEEETDMIDIYVDKPMEEEKRNIPPDIRPKMTSYRMEVIFWGVRDIKSVHFLPVYKPRIIIECSGVIVKSQVMENAKEFNNFMDSRIIVNLEMPELKEYYPCVTIRAYDSRGFGCFKYIGICNIPTVDVFLEQLITEEDYNAQIYEMKSQRRFPWKATSVKHLPYVLPRHTIKEEHKSLIEYNKSSKKGFRQKISYLLARVKKLFRWKKLIKKRIAKKHETTIKDDTLDWWSKYFASIEEEQRTKHSTISPSSSSLSDSSNTVGKVPVATFKIYSEELEMQEEFCGFEDRLTTFKLWKGRKTENFDNDTDGFMGKFKGHISVYRWPHPENLSCKTRHGRDAVDGICDDYSPQQSIKLLVRLYVIKGIHLHPKDILSGKSDPYLRISLGKIYINDKKNHIPNQLNPTFGRVFELEATFPQDYLLSIQVWDHDATSTDDLIGETQIDIENRFYSRHRAKCGLAKTYETSGYNIWRDREKPTQILDFLCKKNNLPIPVYDREEVRIGKHRFPFRMKASDEAGANMTKYNPLIHLNILKDIQSLIFYLYSDREECMALNVLHQWQEFPICGCALVPEHIERRPLFNAARPGLEQGRLEVWVDMFPVGNLPPRPAVNITPLQPEEYEIRVIVWNTEDVPLVESQFLTGEKSSDIYVKGWILQEDSQKTDVHYNSLTGEGNFNWRFVFRLVYSKSENVMVVRKKLSIFAKSETEEKLPCRLHLEVWDSDHFSADDFLGALTLNLSKMPRGSANSKSCTMKLLEPKLPTVNLFKVTRLKAWWPLVRKTESVNYVQAGKIEMELSALRGVEANETPVGKGRKAPQELPMPKRPDTSYSWFFNPWKAFRHVICRYYKWKILLCITFILLVFLVGSAIYAFPGYFVKRLLKA</sequence>
<proteinExistence type="predicted"/>